<name>A0A915JEC4_ROMCU</name>
<reference evidence="3" key="1">
    <citation type="submission" date="2022-11" db="UniProtKB">
        <authorList>
            <consortium name="WormBaseParasite"/>
        </authorList>
    </citation>
    <scope>IDENTIFICATION</scope>
</reference>
<protein>
    <submittedName>
        <fullName evidence="3">Uncharacterized protein</fullName>
    </submittedName>
</protein>
<sequence length="572" mass="64904">MDVLPTNAVDKIYPTISQITLPAIMRDEVLSTYQFFMFNCISSDHSRSFCSGTQPNGFHDVKTLTHTMHPKLLTAPRVLKKKKKQKDEWNKSPKVSDDKDPSLQPRSMFDNPKCLQAALTSAMKSELTHRLLELLNFLVLRMYKLAIHDRLQFETDPALPSIPHDVEDVWIEGVAADQPLRDSTYQGTHYCYLPTTILSLLQYVVPSRQQPSNAPHRLDESNTGERAVFQQQPWTYVCNIFALSPTIFEEDCGMETAIEQINIEESNYTAKPHSRFHFYPRLLNIINFQNRFLFPAPVYMYPLLTRASMHTLTTEELLNHPTSAIERTCRRQLRCRPSPHQLPQPTQITDFLKLMLDDISTLAPVPMHESTRVQPTMMEAKTNTTTDQTLTDIPEETTADQSTAMDQSCPDPGLLPLLGPPALAAALTAYHFPSPPPGIMFPEHHWMDYLDALKEEMQRILLLQPTPTLAVPQVAQLAPVVAQAAIQLPPALLLLPVSQQPLPAPLLPQTMPMDVQTPQAPSTSAPALDRHGQPIQRPGHYEHSLKQKQHHQEEVNYPESQETRRTDEPRTR</sequence>
<proteinExistence type="predicted"/>
<feature type="region of interest" description="Disordered" evidence="1">
    <location>
        <begin position="506"/>
        <end position="572"/>
    </location>
</feature>
<keyword evidence="2" id="KW-1185">Reference proteome</keyword>
<dbReference type="Proteomes" id="UP000887565">
    <property type="component" value="Unplaced"/>
</dbReference>
<evidence type="ECO:0000313" key="3">
    <source>
        <dbReference type="WBParaSite" id="nRc.2.0.1.t24160-RA"/>
    </source>
</evidence>
<dbReference type="WBParaSite" id="nRc.2.0.1.t24160-RA">
    <property type="protein sequence ID" value="nRc.2.0.1.t24160-RA"/>
    <property type="gene ID" value="nRc.2.0.1.g24160"/>
</dbReference>
<organism evidence="2 3">
    <name type="scientific">Romanomermis culicivorax</name>
    <name type="common">Nematode worm</name>
    <dbReference type="NCBI Taxonomy" id="13658"/>
    <lineage>
        <taxon>Eukaryota</taxon>
        <taxon>Metazoa</taxon>
        <taxon>Ecdysozoa</taxon>
        <taxon>Nematoda</taxon>
        <taxon>Enoplea</taxon>
        <taxon>Dorylaimia</taxon>
        <taxon>Mermithida</taxon>
        <taxon>Mermithoidea</taxon>
        <taxon>Mermithidae</taxon>
        <taxon>Romanomermis</taxon>
    </lineage>
</organism>
<feature type="compositionally biased region" description="Polar residues" evidence="1">
    <location>
        <begin position="516"/>
        <end position="525"/>
    </location>
</feature>
<feature type="region of interest" description="Disordered" evidence="1">
    <location>
        <begin position="80"/>
        <end position="109"/>
    </location>
</feature>
<evidence type="ECO:0000256" key="1">
    <source>
        <dbReference type="SAM" id="MobiDB-lite"/>
    </source>
</evidence>
<feature type="compositionally biased region" description="Basic and acidic residues" evidence="1">
    <location>
        <begin position="539"/>
        <end position="554"/>
    </location>
</feature>
<dbReference type="AlphaFoldDB" id="A0A915JEC4"/>
<accession>A0A915JEC4</accession>
<evidence type="ECO:0000313" key="2">
    <source>
        <dbReference type="Proteomes" id="UP000887565"/>
    </source>
</evidence>
<feature type="compositionally biased region" description="Basic and acidic residues" evidence="1">
    <location>
        <begin position="85"/>
        <end position="101"/>
    </location>
</feature>
<feature type="compositionally biased region" description="Basic and acidic residues" evidence="1">
    <location>
        <begin position="561"/>
        <end position="572"/>
    </location>
</feature>